<proteinExistence type="predicted"/>
<organism evidence="1 2">
    <name type="scientific">Delftia lacustris</name>
    <dbReference type="NCBI Taxonomy" id="558537"/>
    <lineage>
        <taxon>Bacteria</taxon>
        <taxon>Pseudomonadati</taxon>
        <taxon>Pseudomonadota</taxon>
        <taxon>Betaproteobacteria</taxon>
        <taxon>Burkholderiales</taxon>
        <taxon>Comamonadaceae</taxon>
        <taxon>Delftia</taxon>
    </lineage>
</organism>
<dbReference type="RefSeq" id="WP_016447606.1">
    <property type="nucleotide sequence ID" value="NZ_AP025556.1"/>
</dbReference>
<dbReference type="GeneID" id="83665520"/>
<protein>
    <submittedName>
        <fullName evidence="1">Uncharacterized protein</fullName>
    </submittedName>
</protein>
<evidence type="ECO:0000313" key="1">
    <source>
        <dbReference type="EMBL" id="QPS81276.1"/>
    </source>
</evidence>
<name>A0A7T3DDP4_9BURK</name>
<dbReference type="EMBL" id="CP065748">
    <property type="protein sequence ID" value="QPS81276.1"/>
    <property type="molecule type" value="Genomic_DNA"/>
</dbReference>
<dbReference type="KEGG" id="dla:I6G47_30690"/>
<keyword evidence="2" id="KW-1185">Reference proteome</keyword>
<evidence type="ECO:0000313" key="2">
    <source>
        <dbReference type="Proteomes" id="UP000595064"/>
    </source>
</evidence>
<accession>A0A7T3DDP4</accession>
<dbReference type="Proteomes" id="UP000595064">
    <property type="component" value="Chromosome"/>
</dbReference>
<reference evidence="1 2" key="1">
    <citation type="submission" date="2020-12" db="EMBL/GenBank/DDBJ databases">
        <title>FDA dAtabase for Regulatory Grade micrObial Sequences (FDA-ARGOS): Supporting development and validation of Infectious Disease Dx tests.</title>
        <authorList>
            <person name="Sproer C."/>
            <person name="Gronow S."/>
            <person name="Severitt S."/>
            <person name="Schroder I."/>
            <person name="Tallon L."/>
            <person name="Sadzewicz L."/>
            <person name="Zhao X."/>
            <person name="Boylan J."/>
            <person name="Ott S."/>
            <person name="Bowen H."/>
            <person name="Vavikolanu K."/>
            <person name="Mehta A."/>
            <person name="Aluvathingal J."/>
            <person name="Nadendla S."/>
            <person name="Lowell S."/>
            <person name="Myers T."/>
            <person name="Yan Y."/>
            <person name="Sichtig H."/>
        </authorList>
    </citation>
    <scope>NUCLEOTIDE SEQUENCE [LARGE SCALE GENOMIC DNA]</scope>
    <source>
        <strain evidence="1 2">FDAARGOS_890</strain>
    </source>
</reference>
<gene>
    <name evidence="1" type="ORF">I6G47_30690</name>
</gene>
<dbReference type="AlphaFoldDB" id="A0A7T3DDP4"/>
<sequence>MHRTESESLARDEEYLLAEGEAQLAATLALMTGFGHGCCEAHRPAIAGKVADQLQGLSGDSSFSPDMRALLQRLQRRWQAVSEASAAQRAPRAEAAAETRHPSVAHALWHAPLETLQ</sequence>